<proteinExistence type="predicted"/>
<reference evidence="1" key="1">
    <citation type="journal article" date="2022" name="Int. J. Mol. Sci.">
        <title>Draft Genome of Tanacetum Coccineum: Genomic Comparison of Closely Related Tanacetum-Family Plants.</title>
        <authorList>
            <person name="Yamashiro T."/>
            <person name="Shiraishi A."/>
            <person name="Nakayama K."/>
            <person name="Satake H."/>
        </authorList>
    </citation>
    <scope>NUCLEOTIDE SEQUENCE</scope>
</reference>
<protein>
    <submittedName>
        <fullName evidence="1">Uncharacterized protein</fullName>
    </submittedName>
</protein>
<comment type="caution">
    <text evidence="1">The sequence shown here is derived from an EMBL/GenBank/DDBJ whole genome shotgun (WGS) entry which is preliminary data.</text>
</comment>
<dbReference type="EMBL" id="BQNB010017537">
    <property type="protein sequence ID" value="GJT64360.1"/>
    <property type="molecule type" value="Genomic_DNA"/>
</dbReference>
<evidence type="ECO:0000313" key="2">
    <source>
        <dbReference type="Proteomes" id="UP001151760"/>
    </source>
</evidence>
<reference evidence="1" key="2">
    <citation type="submission" date="2022-01" db="EMBL/GenBank/DDBJ databases">
        <authorList>
            <person name="Yamashiro T."/>
            <person name="Shiraishi A."/>
            <person name="Satake H."/>
            <person name="Nakayama K."/>
        </authorList>
    </citation>
    <scope>NUCLEOTIDE SEQUENCE</scope>
</reference>
<keyword evidence="2" id="KW-1185">Reference proteome</keyword>
<organism evidence="1 2">
    <name type="scientific">Tanacetum coccineum</name>
    <dbReference type="NCBI Taxonomy" id="301880"/>
    <lineage>
        <taxon>Eukaryota</taxon>
        <taxon>Viridiplantae</taxon>
        <taxon>Streptophyta</taxon>
        <taxon>Embryophyta</taxon>
        <taxon>Tracheophyta</taxon>
        <taxon>Spermatophyta</taxon>
        <taxon>Magnoliopsida</taxon>
        <taxon>eudicotyledons</taxon>
        <taxon>Gunneridae</taxon>
        <taxon>Pentapetalae</taxon>
        <taxon>asterids</taxon>
        <taxon>campanulids</taxon>
        <taxon>Asterales</taxon>
        <taxon>Asteraceae</taxon>
        <taxon>Asteroideae</taxon>
        <taxon>Anthemideae</taxon>
        <taxon>Anthemidinae</taxon>
        <taxon>Tanacetum</taxon>
    </lineage>
</organism>
<gene>
    <name evidence="1" type="ORF">Tco_1015840</name>
</gene>
<name>A0ABQ5FM25_9ASTR</name>
<sequence length="73" mass="8544">MGKKASRHCWHMNWVWVDVDEDILPSKFINWSNNVNLNSEDPLPIPLGPELDLYNRLHDMTIFERPMLEGAPV</sequence>
<dbReference type="Proteomes" id="UP001151760">
    <property type="component" value="Unassembled WGS sequence"/>
</dbReference>
<accession>A0ABQ5FM25</accession>
<evidence type="ECO:0000313" key="1">
    <source>
        <dbReference type="EMBL" id="GJT64360.1"/>
    </source>
</evidence>